<dbReference type="EMBL" id="KY000047">
    <property type="protein sequence ID" value="ASK44690.1"/>
    <property type="molecule type" value="Genomic_DNA"/>
</dbReference>
<reference evidence="3" key="1">
    <citation type="submission" date="2016-10" db="EMBL/GenBank/DDBJ databases">
        <title>Agrobacterium Ti plasmids: Classification based on T-DNA and Vir regions organization.</title>
        <authorList>
            <person name="Nabi N."/>
            <person name="Vial L."/>
            <person name="Ben Hafsa A."/>
            <person name="Chapulliot D."/>
            <person name="Berard A."/>
            <person name="Chauveau A."/>
            <person name="Le Paslier M.-C."/>
            <person name="Harzallah Skhiri F."/>
            <person name="Brunel D."/>
            <person name="Nesme X."/>
            <person name="Chaouachi M."/>
        </authorList>
    </citation>
    <scope>NUCLEOTIDE SEQUENCE</scope>
    <source>
        <strain evidence="3">CFBP2516</strain>
        <plasmid evidence="3">pTi_CFBP2516</plasmid>
    </source>
</reference>
<protein>
    <submittedName>
        <fullName evidence="3">Ubiquitin-activating enzyme</fullName>
    </submittedName>
</protein>
<dbReference type="InterPro" id="IPR035985">
    <property type="entry name" value="Ubiquitin-activating_enz"/>
</dbReference>
<name>A0A2Z2PQP0_AGRTU</name>
<dbReference type="Pfam" id="PF14461">
    <property type="entry name" value="Prok-E2_B"/>
    <property type="match status" value="1"/>
</dbReference>
<organism evidence="3">
    <name type="scientific">Agrobacterium tumefaciens</name>
    <dbReference type="NCBI Taxonomy" id="358"/>
    <lineage>
        <taxon>Bacteria</taxon>
        <taxon>Pseudomonadati</taxon>
        <taxon>Pseudomonadota</taxon>
        <taxon>Alphaproteobacteria</taxon>
        <taxon>Hyphomicrobiales</taxon>
        <taxon>Rhizobiaceae</taxon>
        <taxon>Rhizobium/Agrobacterium group</taxon>
        <taxon>Agrobacterium</taxon>
        <taxon>Agrobacterium tumefaciens complex</taxon>
    </lineage>
</organism>
<feature type="domain" description="Prokaryotic E2 family B" evidence="2">
    <location>
        <begin position="46"/>
        <end position="152"/>
    </location>
</feature>
<evidence type="ECO:0000259" key="1">
    <source>
        <dbReference type="Pfam" id="PF00899"/>
    </source>
</evidence>
<dbReference type="GO" id="GO:0061503">
    <property type="term" value="F:tRNA threonylcarbamoyladenosine dehydratase"/>
    <property type="evidence" value="ECO:0007669"/>
    <property type="project" value="TreeGrafter"/>
</dbReference>
<evidence type="ECO:0000259" key="2">
    <source>
        <dbReference type="Pfam" id="PF14461"/>
    </source>
</evidence>
<dbReference type="InterPro" id="IPR000594">
    <property type="entry name" value="ThiF_NAD_FAD-bd"/>
</dbReference>
<dbReference type="InterPro" id="IPR032701">
    <property type="entry name" value="Prok-E2_B_dom"/>
</dbReference>
<evidence type="ECO:0000313" key="3">
    <source>
        <dbReference type="EMBL" id="ASK44690.1"/>
    </source>
</evidence>
<dbReference type="SUPFAM" id="SSF69572">
    <property type="entry name" value="Activating enzymes of the ubiquitin-like proteins"/>
    <property type="match status" value="1"/>
</dbReference>
<proteinExistence type="predicted"/>
<geneLocation type="plasmid" evidence="3">
    <name>pTi_CFBP2516</name>
</geneLocation>
<dbReference type="PANTHER" id="PTHR43267">
    <property type="entry name" value="TRNA THREONYLCARBAMOYLADENOSINE DEHYDRATASE"/>
    <property type="match status" value="1"/>
</dbReference>
<dbReference type="InterPro" id="IPR045886">
    <property type="entry name" value="ThiF/MoeB/HesA"/>
</dbReference>
<dbReference type="AlphaFoldDB" id="A0A2Z2PQP0"/>
<sequence length="609" mass="66602">MHDVNPSLEWRQAALQLEARLRDLLGQAPERLDDHTISTCYPKRNWAAAWRVSITFSDGEMRRMDVVATSAFPRMPVRTALVDHPEALTWPHVEGDGILCLLPNMSEVDPDDPTAVAENLLIRSVRLIEELLQGDIVERDFKEEFLTYWAYKTHFDGSRLFSLIRPIAPSRSVRVWKGEGITVVGENEEALLTWVARRYGKDATGNTTQGAFLWMETPPLPEQYPDMAADLYSLAAELGPASVNVLEDAARQIPEEIVTVIGAEGRGGAGLIAVRTLNPKFAHSRPSPIAEPVTKGFRAGKAPPVLINQRFFGRTPVVRSSVQRADAAWIHGRGQDPRTERLLSSTVVVIGCGSVGAPVACSLAQAGVGHLVLVDLDELSWPNVGRHPLGATAIGKNKAIALAERLQMDYPHLLVECRSYGMSALLQLDTELLSEADLIISATGSWAAEHALNDWHVEQGRKKPVLYCWTEAHACAGHAVAIAEHGGCLQCHLGRTGAPDFRVLDWPDGLGQNREEPACGAHYQPYGPVELSFVNAMASDMALDCLLDAPTTSAHRIFASPQKRIGMLGGAYSAEWRSEFGTKDGEGRVVDRHWSESGCAACHRAPPDK</sequence>
<keyword evidence="3" id="KW-0614">Plasmid</keyword>
<accession>A0A2Z2PQP0</accession>
<dbReference type="GO" id="GO:0008641">
    <property type="term" value="F:ubiquitin-like modifier activating enzyme activity"/>
    <property type="evidence" value="ECO:0007669"/>
    <property type="project" value="InterPro"/>
</dbReference>
<dbReference type="GO" id="GO:0061504">
    <property type="term" value="P:cyclic threonylcarbamoyladenosine biosynthetic process"/>
    <property type="evidence" value="ECO:0007669"/>
    <property type="project" value="TreeGrafter"/>
</dbReference>
<dbReference type="Pfam" id="PF00899">
    <property type="entry name" value="ThiF"/>
    <property type="match status" value="1"/>
</dbReference>
<dbReference type="Gene3D" id="3.40.50.720">
    <property type="entry name" value="NAD(P)-binding Rossmann-like Domain"/>
    <property type="match status" value="1"/>
</dbReference>
<dbReference type="PANTHER" id="PTHR43267:SF1">
    <property type="entry name" value="TRNA THREONYLCARBAMOYLADENOSINE DEHYDRATASE"/>
    <property type="match status" value="1"/>
</dbReference>
<feature type="domain" description="THIF-type NAD/FAD binding fold" evidence="1">
    <location>
        <begin position="337"/>
        <end position="496"/>
    </location>
</feature>